<feature type="active site" evidence="2">
    <location>
        <position position="242"/>
    </location>
</feature>
<dbReference type="Gene3D" id="3.40.605.10">
    <property type="entry name" value="Aldehyde Dehydrogenase, Chain A, domain 1"/>
    <property type="match status" value="1"/>
</dbReference>
<evidence type="ECO:0000256" key="2">
    <source>
        <dbReference type="PROSITE-ProRule" id="PRU10007"/>
    </source>
</evidence>
<evidence type="ECO:0000313" key="6">
    <source>
        <dbReference type="Proteomes" id="UP001589858"/>
    </source>
</evidence>
<sequence>MRMDYQLLIGGTLVPGASTLEVVNPATGRVFAQAPRADEAQAEQAIAAARRAFPVWAALGYAERGAFLERLAAAIEVRAEDFARILTLEQGKPLDQARGEVAASVSAFAYYAQQQLEPRVLRETAQERIVEQRYPLGVVAAITPWNYPLLLLAVKMAPALVTGNVLIAKPAPSTPLATLLLGEVAASVLPAGVFQTLTDANDLGALLSRHPGVAHVSFTGSTPTGRKVLASAADTLKRFTLELGGNDAALVLDDADIATIAPHIYSGATTNSGQVCLAIKRVYVPRGKVDALCDALAELARAAVIGDGMVQGTTIGPIQNRTQFEKVQAYIAEAREQGTIVAGGAPVPGEGFFIAPTIVRDLPDDARLVREEQFGPVLPVQAYDDLDAAVAQVNASEYGLAASIWTGDAERGLAVASRVECGTVWVNRHLDLPWDVPFGGAKQSGIGRQQGVEGMEDFTQPRIVNMALV</sequence>
<dbReference type="Gene3D" id="3.40.309.10">
    <property type="entry name" value="Aldehyde Dehydrogenase, Chain A, domain 2"/>
    <property type="match status" value="1"/>
</dbReference>
<evidence type="ECO:0000256" key="3">
    <source>
        <dbReference type="RuleBase" id="RU003345"/>
    </source>
</evidence>
<dbReference type="InterPro" id="IPR029510">
    <property type="entry name" value="Ald_DH_CS_GLU"/>
</dbReference>
<dbReference type="PANTHER" id="PTHR11699">
    <property type="entry name" value="ALDEHYDE DEHYDROGENASE-RELATED"/>
    <property type="match status" value="1"/>
</dbReference>
<name>A0ABV6SBH7_9SPHN</name>
<evidence type="ECO:0000313" key="5">
    <source>
        <dbReference type="EMBL" id="MFC0686599.1"/>
    </source>
</evidence>
<accession>A0ABV6SBH7</accession>
<dbReference type="Pfam" id="PF00171">
    <property type="entry name" value="Aldedh"/>
    <property type="match status" value="1"/>
</dbReference>
<dbReference type="SUPFAM" id="SSF53720">
    <property type="entry name" value="ALDH-like"/>
    <property type="match status" value="1"/>
</dbReference>
<dbReference type="CDD" id="cd07106">
    <property type="entry name" value="ALDH_AldA-AAD23400"/>
    <property type="match status" value="1"/>
</dbReference>
<feature type="domain" description="Aldehyde dehydrogenase" evidence="4">
    <location>
        <begin position="18"/>
        <end position="464"/>
    </location>
</feature>
<dbReference type="PROSITE" id="PS00687">
    <property type="entry name" value="ALDEHYDE_DEHYDR_GLU"/>
    <property type="match status" value="1"/>
</dbReference>
<keyword evidence="6" id="KW-1185">Reference proteome</keyword>
<keyword evidence="1 3" id="KW-0560">Oxidoreductase</keyword>
<dbReference type="Proteomes" id="UP001589858">
    <property type="component" value="Unassembled WGS sequence"/>
</dbReference>
<dbReference type="EMBL" id="JBHLTM010000075">
    <property type="protein sequence ID" value="MFC0686599.1"/>
    <property type="molecule type" value="Genomic_DNA"/>
</dbReference>
<evidence type="ECO:0000259" key="4">
    <source>
        <dbReference type="Pfam" id="PF00171"/>
    </source>
</evidence>
<dbReference type="InterPro" id="IPR044086">
    <property type="entry name" value="LUC3-like"/>
</dbReference>
<reference evidence="5 6" key="1">
    <citation type="submission" date="2024-09" db="EMBL/GenBank/DDBJ databases">
        <authorList>
            <person name="Sun Q."/>
            <person name="Mori K."/>
        </authorList>
    </citation>
    <scope>NUCLEOTIDE SEQUENCE [LARGE SCALE GENOMIC DNA]</scope>
    <source>
        <strain evidence="5 6">CICC 11035S</strain>
    </source>
</reference>
<evidence type="ECO:0000256" key="1">
    <source>
        <dbReference type="ARBA" id="ARBA00023002"/>
    </source>
</evidence>
<protein>
    <submittedName>
        <fullName evidence="5">Aldehyde dehydrogenase family protein</fullName>
    </submittedName>
</protein>
<dbReference type="InterPro" id="IPR016162">
    <property type="entry name" value="Ald_DH_N"/>
</dbReference>
<dbReference type="InterPro" id="IPR015590">
    <property type="entry name" value="Aldehyde_DH_dom"/>
</dbReference>
<organism evidence="5 6">
    <name type="scientific">Novosphingobium clariflavum</name>
    <dbReference type="NCBI Taxonomy" id="2029884"/>
    <lineage>
        <taxon>Bacteria</taxon>
        <taxon>Pseudomonadati</taxon>
        <taxon>Pseudomonadota</taxon>
        <taxon>Alphaproteobacteria</taxon>
        <taxon>Sphingomonadales</taxon>
        <taxon>Sphingomonadaceae</taxon>
        <taxon>Novosphingobium</taxon>
    </lineage>
</organism>
<comment type="similarity">
    <text evidence="3">Belongs to the aldehyde dehydrogenase family.</text>
</comment>
<gene>
    <name evidence="5" type="ORF">ACFFF8_18600</name>
</gene>
<dbReference type="InterPro" id="IPR016161">
    <property type="entry name" value="Ald_DH/histidinol_DH"/>
</dbReference>
<proteinExistence type="inferred from homology"/>
<dbReference type="InterPro" id="IPR016163">
    <property type="entry name" value="Ald_DH_C"/>
</dbReference>
<comment type="caution">
    <text evidence="5">The sequence shown here is derived from an EMBL/GenBank/DDBJ whole genome shotgun (WGS) entry which is preliminary data.</text>
</comment>
<dbReference type="RefSeq" id="WP_267218402.1">
    <property type="nucleotide sequence ID" value="NZ_JAPCWC010000001.1"/>
</dbReference>